<evidence type="ECO:0000313" key="2">
    <source>
        <dbReference type="EMBL" id="OUY08264.1"/>
    </source>
</evidence>
<feature type="chain" id="PRO_5013120633" description="DUF2059 domain-containing protein" evidence="1">
    <location>
        <begin position="40"/>
        <end position="188"/>
    </location>
</feature>
<feature type="signal peptide" evidence="1">
    <location>
        <begin position="1"/>
        <end position="39"/>
    </location>
</feature>
<comment type="caution">
    <text evidence="2">The sequence shown here is derived from an EMBL/GenBank/DDBJ whole genome shotgun (WGS) entry which is preliminary data.</text>
</comment>
<reference evidence="2 3" key="1">
    <citation type="submission" date="2017-05" db="EMBL/GenBank/DDBJ databases">
        <title>Acinetobacter populi ANC 5415 (= PBJ7), whole genome shotgun sequencing project.</title>
        <authorList>
            <person name="Nemec A."/>
            <person name="Radolfova-Krizova L."/>
        </authorList>
    </citation>
    <scope>NUCLEOTIDE SEQUENCE [LARGE SCALE GENOMIC DNA]</scope>
    <source>
        <strain evidence="2 3">PBJ7</strain>
    </source>
</reference>
<organism evidence="2 3">
    <name type="scientific">Acinetobacter populi</name>
    <dbReference type="NCBI Taxonomy" id="1582270"/>
    <lineage>
        <taxon>Bacteria</taxon>
        <taxon>Pseudomonadati</taxon>
        <taxon>Pseudomonadota</taxon>
        <taxon>Gammaproteobacteria</taxon>
        <taxon>Moraxellales</taxon>
        <taxon>Moraxellaceae</taxon>
        <taxon>Acinetobacter</taxon>
    </lineage>
</organism>
<evidence type="ECO:0008006" key="4">
    <source>
        <dbReference type="Google" id="ProtNLM"/>
    </source>
</evidence>
<accession>A0A1Z9Z1C8</accession>
<keyword evidence="1" id="KW-0732">Signal</keyword>
<dbReference type="AlphaFoldDB" id="A0A1Z9Z1C8"/>
<dbReference type="EMBL" id="NEXX01000001">
    <property type="protein sequence ID" value="OUY08264.1"/>
    <property type="molecule type" value="Genomic_DNA"/>
</dbReference>
<dbReference type="Proteomes" id="UP000196536">
    <property type="component" value="Unassembled WGS sequence"/>
</dbReference>
<evidence type="ECO:0000313" key="3">
    <source>
        <dbReference type="Proteomes" id="UP000196536"/>
    </source>
</evidence>
<name>A0A1Z9Z1C8_9GAMM</name>
<gene>
    <name evidence="2" type="ORF">CAP51_01185</name>
</gene>
<evidence type="ECO:0000256" key="1">
    <source>
        <dbReference type="SAM" id="SignalP"/>
    </source>
</evidence>
<proteinExistence type="predicted"/>
<protein>
    <recommendedName>
        <fullName evidence="4">DUF2059 domain-containing protein</fullName>
    </recommendedName>
</protein>
<sequence length="188" mass="21695">MNQGLYIYRKKWLKLSMFSKLYIFTCMCILISGSSIVQAAPVSEQTTQQFFKLIDEDNILIQKKVNSSLYHQYALSRVYSFLGGEQPLNAEQRELVAEIEKLYMDMDTARLNSIRSESFETYKELFETIHSEESVQAQLNFMSSSIGQSILSKQPQRQVAIQQLYLSLPIELSQQADLQDALRSILNK</sequence>
<dbReference type="OrthoDB" id="490569at2"/>
<dbReference type="RefSeq" id="WP_087618906.1">
    <property type="nucleotide sequence ID" value="NZ_NEXX01000001.1"/>
</dbReference>
<keyword evidence="3" id="KW-1185">Reference proteome</keyword>